<organism evidence="7 8">
    <name type="scientific">Belliella buryatensis</name>
    <dbReference type="NCBI Taxonomy" id="1500549"/>
    <lineage>
        <taxon>Bacteria</taxon>
        <taxon>Pseudomonadati</taxon>
        <taxon>Bacteroidota</taxon>
        <taxon>Cytophagia</taxon>
        <taxon>Cytophagales</taxon>
        <taxon>Cyclobacteriaceae</taxon>
        <taxon>Belliella</taxon>
    </lineage>
</organism>
<evidence type="ECO:0000256" key="6">
    <source>
        <dbReference type="SAM" id="Phobius"/>
    </source>
</evidence>
<dbReference type="GO" id="GO:0015171">
    <property type="term" value="F:amino acid transmembrane transporter activity"/>
    <property type="evidence" value="ECO:0007669"/>
    <property type="project" value="TreeGrafter"/>
</dbReference>
<dbReference type="PANTHER" id="PTHR30086:SF20">
    <property type="entry name" value="ARGININE EXPORTER PROTEIN ARGO-RELATED"/>
    <property type="match status" value="1"/>
</dbReference>
<dbReference type="OrthoDB" id="679767at2"/>
<keyword evidence="2" id="KW-1003">Cell membrane</keyword>
<dbReference type="InterPro" id="IPR001123">
    <property type="entry name" value="LeuE-type"/>
</dbReference>
<protein>
    <submittedName>
        <fullName evidence="7">Threonine/homoserine/homoserine lactone efflux protein</fullName>
    </submittedName>
</protein>
<gene>
    <name evidence="7" type="ORF">SAMN06295967_1169</name>
</gene>
<dbReference type="EMBL" id="FZOK01000016">
    <property type="protein sequence ID" value="SNS67867.1"/>
    <property type="molecule type" value="Genomic_DNA"/>
</dbReference>
<keyword evidence="4 6" id="KW-1133">Transmembrane helix</keyword>
<dbReference type="AlphaFoldDB" id="A0A239GF95"/>
<comment type="subcellular location">
    <subcellularLocation>
        <location evidence="1">Cell membrane</location>
        <topology evidence="1">Multi-pass membrane protein</topology>
    </subcellularLocation>
</comment>
<feature type="transmembrane region" description="Helical" evidence="6">
    <location>
        <begin position="188"/>
        <end position="205"/>
    </location>
</feature>
<evidence type="ECO:0000313" key="7">
    <source>
        <dbReference type="EMBL" id="SNS67867.1"/>
    </source>
</evidence>
<accession>A0A239GF95</accession>
<keyword evidence="8" id="KW-1185">Reference proteome</keyword>
<dbReference type="Pfam" id="PF01810">
    <property type="entry name" value="LysE"/>
    <property type="match status" value="1"/>
</dbReference>
<evidence type="ECO:0000256" key="2">
    <source>
        <dbReference type="ARBA" id="ARBA00022475"/>
    </source>
</evidence>
<evidence type="ECO:0000256" key="1">
    <source>
        <dbReference type="ARBA" id="ARBA00004651"/>
    </source>
</evidence>
<reference evidence="8" key="1">
    <citation type="submission" date="2017-06" db="EMBL/GenBank/DDBJ databases">
        <authorList>
            <person name="Varghese N."/>
            <person name="Submissions S."/>
        </authorList>
    </citation>
    <scope>NUCLEOTIDE SEQUENCE [LARGE SCALE GENOMIC DNA]</scope>
    <source>
        <strain evidence="8">5C</strain>
    </source>
</reference>
<evidence type="ECO:0000256" key="5">
    <source>
        <dbReference type="ARBA" id="ARBA00023136"/>
    </source>
</evidence>
<proteinExistence type="predicted"/>
<feature type="transmembrane region" description="Helical" evidence="6">
    <location>
        <begin position="149"/>
        <end position="168"/>
    </location>
</feature>
<evidence type="ECO:0000313" key="8">
    <source>
        <dbReference type="Proteomes" id="UP000198480"/>
    </source>
</evidence>
<name>A0A239GF95_9BACT</name>
<dbReference type="PANTHER" id="PTHR30086">
    <property type="entry name" value="ARGININE EXPORTER PROTEIN ARGO"/>
    <property type="match status" value="1"/>
</dbReference>
<feature type="transmembrane region" description="Helical" evidence="6">
    <location>
        <begin position="39"/>
        <end position="60"/>
    </location>
</feature>
<keyword evidence="3 6" id="KW-0812">Transmembrane</keyword>
<feature type="transmembrane region" description="Helical" evidence="6">
    <location>
        <begin position="72"/>
        <end position="91"/>
    </location>
</feature>
<keyword evidence="5 6" id="KW-0472">Membrane</keyword>
<feature type="transmembrane region" description="Helical" evidence="6">
    <location>
        <begin position="112"/>
        <end position="137"/>
    </location>
</feature>
<evidence type="ECO:0000256" key="3">
    <source>
        <dbReference type="ARBA" id="ARBA00022692"/>
    </source>
</evidence>
<feature type="transmembrane region" description="Helical" evidence="6">
    <location>
        <begin position="6"/>
        <end position="27"/>
    </location>
</feature>
<dbReference type="Proteomes" id="UP000198480">
    <property type="component" value="Unassembled WGS sequence"/>
</dbReference>
<sequence>MIQALLEGVSMGLILSAMIGPVFFALIQNSIAAGFRNTAVLATGIFLSDLIYVVITYFSVSIFAQNPYFEVFLGYGGALVLVGFGVSTFFKKTVHRPNSAGIDMIKPKKITAFFKGFSINGVNPFVLLFWISIAGLVSLKDDFTSGDVFMYYLGVLMTVFLIDLLKAFVAKQLKPFVTPKFMVNMNRVVAVVLVFFGIRLILFAYEKHLLLEDLIVAFLK</sequence>
<dbReference type="GO" id="GO:0005886">
    <property type="term" value="C:plasma membrane"/>
    <property type="evidence" value="ECO:0007669"/>
    <property type="project" value="UniProtKB-SubCell"/>
</dbReference>
<dbReference type="RefSeq" id="WP_089242252.1">
    <property type="nucleotide sequence ID" value="NZ_FZOK01000016.1"/>
</dbReference>
<evidence type="ECO:0000256" key="4">
    <source>
        <dbReference type="ARBA" id="ARBA00022989"/>
    </source>
</evidence>